<accession>A0A375GF17</accession>
<dbReference type="Proteomes" id="UP000256862">
    <property type="component" value="Chromosome CO2235"/>
</dbReference>
<evidence type="ECO:0000313" key="3">
    <source>
        <dbReference type="Proteomes" id="UP000623307"/>
    </source>
</evidence>
<dbReference type="EMBL" id="OGUS01000131">
    <property type="protein sequence ID" value="SPC17376.1"/>
    <property type="molecule type" value="Genomic_DNA"/>
</dbReference>
<reference evidence="1 3" key="2">
    <citation type="submission" date="2021-02" db="EMBL/GenBank/DDBJ databases">
        <title>Complete Genome Sequence of Cupriavidus oxalaticus Strain Ox1, a Soil Oxalate-Degrading Species.</title>
        <authorList>
            <person name="Palmieri F."/>
            <person name="Udriet P."/>
            <person name="Deuasquier M."/>
            <person name="Beaudoing E."/>
            <person name="Johnson S.L."/>
            <person name="Davenport K.W."/>
            <person name="Chain P.S."/>
            <person name="Bindschedler S."/>
            <person name="Junier P."/>
        </authorList>
    </citation>
    <scope>NUCLEOTIDE SEQUENCE [LARGE SCALE GENOMIC DNA]</scope>
    <source>
        <strain evidence="1 3">Ox1</strain>
    </source>
</reference>
<dbReference type="GeneID" id="303491506"/>
<dbReference type="RefSeq" id="WP_063238553.1">
    <property type="nucleotide sequence ID" value="NZ_CP069810.1"/>
</dbReference>
<evidence type="ECO:0000313" key="2">
    <source>
        <dbReference type="EMBL" id="SPC17376.1"/>
    </source>
</evidence>
<keyword evidence="3" id="KW-1185">Reference proteome</keyword>
<reference evidence="2" key="1">
    <citation type="submission" date="2018-01" db="EMBL/GenBank/DDBJ databases">
        <authorList>
            <person name="Clerissi C."/>
        </authorList>
    </citation>
    <scope>NUCLEOTIDE SEQUENCE</scope>
    <source>
        <strain evidence="2">Cupriavidus oxalaticus LMG 2235</strain>
    </source>
</reference>
<proteinExistence type="predicted"/>
<dbReference type="EMBL" id="CP069812">
    <property type="protein sequence ID" value="QRQ95406.1"/>
    <property type="molecule type" value="Genomic_DNA"/>
</dbReference>
<sequence>MMKPYSKEEIELIEAAAHAAGYDVRRFRVRELEVVHVGVGDQWALFDPKRHDGDAFRLQIDCRLSVNVGREHAIATAYPGGVALTLLEAIGDNASAAVRLVITRAAAALYEHHQAAVAA</sequence>
<evidence type="ECO:0000313" key="1">
    <source>
        <dbReference type="EMBL" id="QRQ95406.1"/>
    </source>
</evidence>
<dbReference type="AlphaFoldDB" id="A0A375GF17"/>
<name>A0A375GF17_9BURK</name>
<protein>
    <submittedName>
        <fullName evidence="2">Uncharacterized protein</fullName>
    </submittedName>
</protein>
<gene>
    <name evidence="2" type="ORF">CO2235_90250</name>
    <name evidence="1" type="ORF">JTE92_18300</name>
</gene>
<organism evidence="2">
    <name type="scientific">Cupriavidus oxalaticus</name>
    <dbReference type="NCBI Taxonomy" id="96344"/>
    <lineage>
        <taxon>Bacteria</taxon>
        <taxon>Pseudomonadati</taxon>
        <taxon>Pseudomonadota</taxon>
        <taxon>Betaproteobacteria</taxon>
        <taxon>Burkholderiales</taxon>
        <taxon>Burkholderiaceae</taxon>
        <taxon>Cupriavidus</taxon>
    </lineage>
</organism>
<dbReference type="Proteomes" id="UP000623307">
    <property type="component" value="Chromosome 2"/>
</dbReference>
<dbReference type="OrthoDB" id="9029349at2"/>